<dbReference type="Proteomes" id="UP001232148">
    <property type="component" value="Unassembled WGS sequence"/>
</dbReference>
<evidence type="ECO:0000256" key="1">
    <source>
        <dbReference type="SAM" id="MobiDB-lite"/>
    </source>
</evidence>
<feature type="compositionally biased region" description="Basic and acidic residues" evidence="1">
    <location>
        <begin position="1"/>
        <end position="12"/>
    </location>
</feature>
<keyword evidence="3" id="KW-1185">Reference proteome</keyword>
<accession>A0AAD9H1K7</accession>
<feature type="compositionally biased region" description="Polar residues" evidence="1">
    <location>
        <begin position="127"/>
        <end position="140"/>
    </location>
</feature>
<dbReference type="AlphaFoldDB" id="A0AAD9H1K7"/>
<evidence type="ECO:0000313" key="2">
    <source>
        <dbReference type="EMBL" id="KAK2020731.1"/>
    </source>
</evidence>
<feature type="compositionally biased region" description="Basic and acidic residues" evidence="1">
    <location>
        <begin position="275"/>
        <end position="291"/>
    </location>
</feature>
<feature type="region of interest" description="Disordered" evidence="1">
    <location>
        <begin position="125"/>
        <end position="144"/>
    </location>
</feature>
<comment type="caution">
    <text evidence="2">The sequence shown here is derived from an EMBL/GenBank/DDBJ whole genome shotgun (WGS) entry which is preliminary data.</text>
</comment>
<feature type="region of interest" description="Disordered" evidence="1">
    <location>
        <begin position="251"/>
        <end position="301"/>
    </location>
</feature>
<sequence length="301" mass="33930">MTAEDDRMDSAHHHSLFGDPHEFHGQSVRGEHLNVMPQPLCFVKERGIPGATTMYTNILLVWSEEEERGAKHLEHRDNTKPALYMCQQCSSGVYAIWRLRLQLATSKQAHPCYKRDRPAVCDPIGTQRAQEPTHNHNTQRYLAGNKCPQIGATLSSDETTGESPRSSACQELQGNSVQFDTKDYDDSGYYSGRAYHPSNDNARRNENATRHNATRQNATKNDAMPKKRSRTNDFERLLPALSQPLFFLEDAGSTESSDSLEERLLPDLSQTPFLEDARSTKSSDNLDERNKIAPSAKHSTK</sequence>
<gene>
    <name evidence="2" type="ORF">LX32DRAFT_658879</name>
</gene>
<name>A0AAD9H1K7_9PEZI</name>
<feature type="region of interest" description="Disordered" evidence="1">
    <location>
        <begin position="152"/>
        <end position="230"/>
    </location>
</feature>
<protein>
    <submittedName>
        <fullName evidence="2">Uncharacterized protein</fullName>
    </submittedName>
</protein>
<feature type="compositionally biased region" description="Polar residues" evidence="1">
    <location>
        <begin position="152"/>
        <end position="179"/>
    </location>
</feature>
<feature type="compositionally biased region" description="Polar residues" evidence="1">
    <location>
        <begin position="210"/>
        <end position="220"/>
    </location>
</feature>
<evidence type="ECO:0000313" key="3">
    <source>
        <dbReference type="Proteomes" id="UP001232148"/>
    </source>
</evidence>
<dbReference type="EMBL" id="MU843181">
    <property type="protein sequence ID" value="KAK2020731.1"/>
    <property type="molecule type" value="Genomic_DNA"/>
</dbReference>
<proteinExistence type="predicted"/>
<feature type="region of interest" description="Disordered" evidence="1">
    <location>
        <begin position="1"/>
        <end position="23"/>
    </location>
</feature>
<organism evidence="2 3">
    <name type="scientific">Colletotrichum zoysiae</name>
    <dbReference type="NCBI Taxonomy" id="1216348"/>
    <lineage>
        <taxon>Eukaryota</taxon>
        <taxon>Fungi</taxon>
        <taxon>Dikarya</taxon>
        <taxon>Ascomycota</taxon>
        <taxon>Pezizomycotina</taxon>
        <taxon>Sordariomycetes</taxon>
        <taxon>Hypocreomycetidae</taxon>
        <taxon>Glomerellales</taxon>
        <taxon>Glomerellaceae</taxon>
        <taxon>Colletotrichum</taxon>
        <taxon>Colletotrichum graminicola species complex</taxon>
    </lineage>
</organism>
<reference evidence="2" key="1">
    <citation type="submission" date="2021-06" db="EMBL/GenBank/DDBJ databases">
        <title>Comparative genomics, transcriptomics and evolutionary studies reveal genomic signatures of adaptation to plant cell wall in hemibiotrophic fungi.</title>
        <authorList>
            <consortium name="DOE Joint Genome Institute"/>
            <person name="Baroncelli R."/>
            <person name="Diaz J.F."/>
            <person name="Benocci T."/>
            <person name="Peng M."/>
            <person name="Battaglia E."/>
            <person name="Haridas S."/>
            <person name="Andreopoulos W."/>
            <person name="Labutti K."/>
            <person name="Pangilinan J."/>
            <person name="Floch G.L."/>
            <person name="Makela M.R."/>
            <person name="Henrissat B."/>
            <person name="Grigoriev I.V."/>
            <person name="Crouch J.A."/>
            <person name="De Vries R.P."/>
            <person name="Sukno S.A."/>
            <person name="Thon M.R."/>
        </authorList>
    </citation>
    <scope>NUCLEOTIDE SEQUENCE</scope>
    <source>
        <strain evidence="2">MAFF235873</strain>
    </source>
</reference>